<reference evidence="1 2" key="1">
    <citation type="submission" date="2018-11" db="EMBL/GenBank/DDBJ databases">
        <authorList>
            <person name="Mardanov A.V."/>
            <person name="Ravin N.V."/>
            <person name="Dedysh S.N."/>
        </authorList>
    </citation>
    <scope>NUCLEOTIDE SEQUENCE [LARGE SCALE GENOMIC DNA]</scope>
    <source>
        <strain evidence="1 2">AF10</strain>
    </source>
</reference>
<reference evidence="2" key="2">
    <citation type="submission" date="2019-02" db="EMBL/GenBank/DDBJ databases">
        <title>Granulicella sibirica sp. nov., a psychrotolerant acidobacterium isolated from an organic soil layer in forested tundra, West Siberia.</title>
        <authorList>
            <person name="Oshkin I.Y."/>
            <person name="Kulichevskaya I.S."/>
            <person name="Rijpstra W.I.C."/>
            <person name="Sinninghe Damste J.S."/>
            <person name="Rakitin A.L."/>
            <person name="Ravin N.V."/>
            <person name="Dedysh S.N."/>
        </authorList>
    </citation>
    <scope>NUCLEOTIDE SEQUENCE [LARGE SCALE GENOMIC DNA]</scope>
    <source>
        <strain evidence="2">AF10</strain>
    </source>
</reference>
<evidence type="ECO:0000313" key="1">
    <source>
        <dbReference type="EMBL" id="RXH57653.1"/>
    </source>
</evidence>
<proteinExistence type="predicted"/>
<dbReference type="EMBL" id="RDSM01000001">
    <property type="protein sequence ID" value="RXH57653.1"/>
    <property type="molecule type" value="Genomic_DNA"/>
</dbReference>
<dbReference type="AlphaFoldDB" id="A0A4Q0T233"/>
<name>A0A4Q0T233_9BACT</name>
<keyword evidence="2" id="KW-1185">Reference proteome</keyword>
<evidence type="ECO:0000313" key="2">
    <source>
        <dbReference type="Proteomes" id="UP000289437"/>
    </source>
</evidence>
<gene>
    <name evidence="1" type="ORF">GRAN_0963</name>
</gene>
<comment type="caution">
    <text evidence="1">The sequence shown here is derived from an EMBL/GenBank/DDBJ whole genome shotgun (WGS) entry which is preliminary data.</text>
</comment>
<protein>
    <submittedName>
        <fullName evidence="1">Uncharacterized protein</fullName>
    </submittedName>
</protein>
<accession>A0A4Q0T233</accession>
<dbReference type="Proteomes" id="UP000289437">
    <property type="component" value="Unassembled WGS sequence"/>
</dbReference>
<sequence length="42" mass="4655">MADAVADDPSMIEVAIFKDLLSFSYRSSRCSRFVMTPLTLGI</sequence>
<organism evidence="1 2">
    <name type="scientific">Granulicella sibirica</name>
    <dbReference type="NCBI Taxonomy" id="2479048"/>
    <lineage>
        <taxon>Bacteria</taxon>
        <taxon>Pseudomonadati</taxon>
        <taxon>Acidobacteriota</taxon>
        <taxon>Terriglobia</taxon>
        <taxon>Terriglobales</taxon>
        <taxon>Acidobacteriaceae</taxon>
        <taxon>Granulicella</taxon>
    </lineage>
</organism>